<gene>
    <name evidence="1" type="ORF">TQ37_07655</name>
</gene>
<dbReference type="EMBL" id="JYFQ01000150">
    <property type="protein sequence ID" value="KKZ11196.1"/>
    <property type="molecule type" value="Genomic_DNA"/>
</dbReference>
<organism evidence="1 2">
    <name type="scientific">Candidatus Synechococcus spongiarum 15L</name>
    <dbReference type="NCBI Taxonomy" id="1608419"/>
    <lineage>
        <taxon>Bacteria</taxon>
        <taxon>Bacillati</taxon>
        <taxon>Cyanobacteriota</taxon>
        <taxon>Cyanophyceae</taxon>
        <taxon>Synechococcales</taxon>
        <taxon>Synechococcaceae</taxon>
        <taxon>Synechococcus</taxon>
    </lineage>
</organism>
<evidence type="ECO:0000313" key="2">
    <source>
        <dbReference type="Proteomes" id="UP000035037"/>
    </source>
</evidence>
<dbReference type="Proteomes" id="UP000035037">
    <property type="component" value="Unassembled WGS sequence"/>
</dbReference>
<reference evidence="1 2" key="1">
    <citation type="submission" date="2015-02" db="EMBL/GenBank/DDBJ databases">
        <authorList>
            <person name="Slaby B."/>
            <person name="Hentschel U."/>
        </authorList>
    </citation>
    <scope>NUCLEOTIDE SEQUENCE [LARGE SCALE GENOMIC DNA]</scope>
    <source>
        <strain evidence="1">15L</strain>
    </source>
</reference>
<reference evidence="1 2" key="2">
    <citation type="submission" date="2015-05" db="EMBL/GenBank/DDBJ databases">
        <title>Lifestyle Evolution in Cyanobacterial Symbionts of Sponges.</title>
        <authorList>
            <person name="Burgsdorf I."/>
            <person name="Slaby B.M."/>
            <person name="Handley K.M."/>
            <person name="Haber M."/>
            <person name="Blom J."/>
            <person name="Marshall C.W."/>
            <person name="Gilbert J.A."/>
            <person name="Hentschel U."/>
            <person name="Steindler L."/>
        </authorList>
    </citation>
    <scope>NUCLEOTIDE SEQUENCE [LARGE SCALE GENOMIC DNA]</scope>
    <source>
        <strain evidence="1">15L</strain>
    </source>
</reference>
<protein>
    <submittedName>
        <fullName evidence="1">Uncharacterized protein</fullName>
    </submittedName>
</protein>
<dbReference type="AlphaFoldDB" id="A0A0G8ATD4"/>
<name>A0A0G8ATD4_9SYNE</name>
<accession>A0A0G8ATD4</accession>
<comment type="caution">
    <text evidence="1">The sequence shown here is derived from an EMBL/GenBank/DDBJ whole genome shotgun (WGS) entry which is preliminary data.</text>
</comment>
<sequence length="72" mass="8053">MGKRAIIVTTFNFISELLCSFTMAEITEGFFMFKQVCRTTFCLTSITTKKDAIIIKMIVKGIPGILGIQCHT</sequence>
<evidence type="ECO:0000313" key="1">
    <source>
        <dbReference type="EMBL" id="KKZ11196.1"/>
    </source>
</evidence>
<proteinExistence type="predicted"/>